<evidence type="ECO:0000313" key="2">
    <source>
        <dbReference type="EMBL" id="KAF6420569.1"/>
    </source>
</evidence>
<protein>
    <submittedName>
        <fullName evidence="2">Uncharacterized protein</fullName>
    </submittedName>
</protein>
<sequence length="134" mass="14181">MSPTRPPHPNGRHPTGRPQGSRCGAQALRASHAPSLQVGAATCSPGSTGKQRRLTSGGHPPLPAQRAAKDVPSMQVARGGGGRRRAGLALPHAEVRKQHAPRDKVIKVSLFMAAENHRPMDANDWPPVLVPNNI</sequence>
<evidence type="ECO:0000256" key="1">
    <source>
        <dbReference type="SAM" id="MobiDB-lite"/>
    </source>
</evidence>
<feature type="region of interest" description="Disordered" evidence="1">
    <location>
        <begin position="1"/>
        <end position="86"/>
    </location>
</feature>
<name>A0A7J8DC48_MOLMO</name>
<proteinExistence type="predicted"/>
<accession>A0A7J8DC48</accession>
<dbReference type="InParanoid" id="A0A7J8DC48"/>
<dbReference type="EMBL" id="JACASF010000018">
    <property type="protein sequence ID" value="KAF6420569.1"/>
    <property type="molecule type" value="Genomic_DNA"/>
</dbReference>
<reference evidence="2 3" key="1">
    <citation type="journal article" date="2020" name="Nature">
        <title>Six reference-quality genomes reveal evolution of bat adaptations.</title>
        <authorList>
            <person name="Jebb D."/>
            <person name="Huang Z."/>
            <person name="Pippel M."/>
            <person name="Hughes G.M."/>
            <person name="Lavrichenko K."/>
            <person name="Devanna P."/>
            <person name="Winkler S."/>
            <person name="Jermiin L.S."/>
            <person name="Skirmuntt E.C."/>
            <person name="Katzourakis A."/>
            <person name="Burkitt-Gray L."/>
            <person name="Ray D.A."/>
            <person name="Sullivan K.A.M."/>
            <person name="Roscito J.G."/>
            <person name="Kirilenko B.M."/>
            <person name="Davalos L.M."/>
            <person name="Corthals A.P."/>
            <person name="Power M.L."/>
            <person name="Jones G."/>
            <person name="Ransome R.D."/>
            <person name="Dechmann D.K.N."/>
            <person name="Locatelli A.G."/>
            <person name="Puechmaille S.J."/>
            <person name="Fedrigo O."/>
            <person name="Jarvis E.D."/>
            <person name="Hiller M."/>
            <person name="Vernes S.C."/>
            <person name="Myers E.W."/>
            <person name="Teeling E.C."/>
        </authorList>
    </citation>
    <scope>NUCLEOTIDE SEQUENCE [LARGE SCALE GENOMIC DNA]</scope>
    <source>
        <strain evidence="2">MMolMol1</strain>
        <tissue evidence="2">Muscle</tissue>
    </source>
</reference>
<dbReference type="Proteomes" id="UP000550707">
    <property type="component" value="Unassembled WGS sequence"/>
</dbReference>
<gene>
    <name evidence="2" type="ORF">HJG59_009315</name>
</gene>
<dbReference type="AlphaFoldDB" id="A0A7J8DC48"/>
<evidence type="ECO:0000313" key="3">
    <source>
        <dbReference type="Proteomes" id="UP000550707"/>
    </source>
</evidence>
<keyword evidence="3" id="KW-1185">Reference proteome</keyword>
<comment type="caution">
    <text evidence="2">The sequence shown here is derived from an EMBL/GenBank/DDBJ whole genome shotgun (WGS) entry which is preliminary data.</text>
</comment>
<organism evidence="2 3">
    <name type="scientific">Molossus molossus</name>
    <name type="common">Pallas' mastiff bat</name>
    <name type="synonym">Vespertilio molossus</name>
    <dbReference type="NCBI Taxonomy" id="27622"/>
    <lineage>
        <taxon>Eukaryota</taxon>
        <taxon>Metazoa</taxon>
        <taxon>Chordata</taxon>
        <taxon>Craniata</taxon>
        <taxon>Vertebrata</taxon>
        <taxon>Euteleostomi</taxon>
        <taxon>Mammalia</taxon>
        <taxon>Eutheria</taxon>
        <taxon>Laurasiatheria</taxon>
        <taxon>Chiroptera</taxon>
        <taxon>Yangochiroptera</taxon>
        <taxon>Molossidae</taxon>
        <taxon>Molossus</taxon>
    </lineage>
</organism>